<comment type="caution">
    <text evidence="2">The sequence shown here is derived from an EMBL/GenBank/DDBJ whole genome shotgun (WGS) entry which is preliminary data.</text>
</comment>
<proteinExistence type="inferred from homology"/>
<dbReference type="EMBL" id="WIXE01012878">
    <property type="protein sequence ID" value="KAK5975593.1"/>
    <property type="molecule type" value="Genomic_DNA"/>
</dbReference>
<organism evidence="2 3">
    <name type="scientific">Trichostrongylus colubriformis</name>
    <name type="common">Black scour worm</name>
    <dbReference type="NCBI Taxonomy" id="6319"/>
    <lineage>
        <taxon>Eukaryota</taxon>
        <taxon>Metazoa</taxon>
        <taxon>Ecdysozoa</taxon>
        <taxon>Nematoda</taxon>
        <taxon>Chromadorea</taxon>
        <taxon>Rhabditida</taxon>
        <taxon>Rhabditina</taxon>
        <taxon>Rhabditomorpha</taxon>
        <taxon>Strongyloidea</taxon>
        <taxon>Trichostrongylidae</taxon>
        <taxon>Trichostrongylus</taxon>
    </lineage>
</organism>
<protein>
    <submittedName>
        <fullName evidence="2">Uncharacterized protein</fullName>
    </submittedName>
</protein>
<accession>A0AAN8G313</accession>
<reference evidence="2 3" key="1">
    <citation type="submission" date="2019-10" db="EMBL/GenBank/DDBJ databases">
        <title>Assembly and Annotation for the nematode Trichostrongylus colubriformis.</title>
        <authorList>
            <person name="Martin J."/>
        </authorList>
    </citation>
    <scope>NUCLEOTIDE SEQUENCE [LARGE SCALE GENOMIC DNA]</scope>
    <source>
        <strain evidence="2">G859</strain>
        <tissue evidence="2">Whole worm</tissue>
    </source>
</reference>
<evidence type="ECO:0000313" key="2">
    <source>
        <dbReference type="EMBL" id="KAK5975593.1"/>
    </source>
</evidence>
<feature type="non-terminal residue" evidence="2">
    <location>
        <position position="1"/>
    </location>
</feature>
<name>A0AAN8G313_TRICO</name>
<evidence type="ECO:0000256" key="1">
    <source>
        <dbReference type="ARBA" id="ARBA00008821"/>
    </source>
</evidence>
<evidence type="ECO:0000313" key="3">
    <source>
        <dbReference type="Proteomes" id="UP001331761"/>
    </source>
</evidence>
<dbReference type="AlphaFoldDB" id="A0AAN8G313"/>
<dbReference type="PANTHER" id="PTHR11119">
    <property type="entry name" value="XANTHINE-URACIL / VITAMIN C PERMEASE FAMILY MEMBER"/>
    <property type="match status" value="1"/>
</dbReference>
<comment type="similarity">
    <text evidence="1">Belongs to the nucleobase:cation symporter-2 (NCS2) (TC 2.A.40) family.</text>
</comment>
<dbReference type="Proteomes" id="UP001331761">
    <property type="component" value="Unassembled WGS sequence"/>
</dbReference>
<sequence length="137" mass="15394">VDMSMPRNMGILGFSMLFGMIVPEYFRRFPVETGVHIFDDVINVLLNLQMFVGALCACLLDNTVGGATREQRGLRSRGIIHEIAIDDDTYSYPTAIMSVLNKVPFIKYLPCMPKEKKATNKVAEFSSDDLKADEVRL</sequence>
<keyword evidence="3" id="KW-1185">Reference proteome</keyword>
<gene>
    <name evidence="2" type="ORF">GCK32_010473</name>
</gene>